<dbReference type="Gene3D" id="3.20.20.100">
    <property type="entry name" value="NADP-dependent oxidoreductase domain"/>
    <property type="match status" value="1"/>
</dbReference>
<keyword evidence="4" id="KW-0812">Transmembrane</keyword>
<keyword evidence="3" id="KW-0560">Oxidoreductase</keyword>
<reference evidence="6 7" key="1">
    <citation type="submission" date="2018-10" db="EMBL/GenBank/DDBJ databases">
        <title>A high-quality apple genome assembly.</title>
        <authorList>
            <person name="Hu J."/>
        </authorList>
    </citation>
    <scope>NUCLEOTIDE SEQUENCE [LARGE SCALE GENOMIC DNA]</scope>
    <source>
        <strain evidence="7">cv. HFTH1</strain>
        <tissue evidence="6">Young leaf</tissue>
    </source>
</reference>
<evidence type="ECO:0000256" key="2">
    <source>
        <dbReference type="ARBA" id="ARBA00022857"/>
    </source>
</evidence>
<keyword evidence="4" id="KW-1133">Transmembrane helix</keyword>
<gene>
    <name evidence="6" type="ORF">DVH24_002008</name>
</gene>
<name>A0A498I5K3_MALDO</name>
<dbReference type="STRING" id="3750.A0A498I5K3"/>
<evidence type="ECO:0000259" key="5">
    <source>
        <dbReference type="Pfam" id="PF00248"/>
    </source>
</evidence>
<dbReference type="PANTHER" id="PTHR43150:SF2">
    <property type="entry name" value="HYPERKINETIC, ISOFORM M"/>
    <property type="match status" value="1"/>
</dbReference>
<dbReference type="InterPro" id="IPR023210">
    <property type="entry name" value="NADP_OxRdtase_dom"/>
</dbReference>
<sequence>MASNNMQYKNLGCSGLKVSQLSYGAWVSFGNQLDVKEAKSILQTCRDHGVNFFDNAEVYASGRAEEIMGQAIRELGWKRSDVVISTKIFWGGPGPNDKGLSRKHIVEGTKESLKRLDMEYVDLIYCHRPDATTPIEETVRAMNYVIDKGWAFYWGTSEWSAQQITDAWGIAERLDLVGPIVEQPEYNLLSRHKVCVFFVFVVPTWGLFDVLFVEFSTWVETEFVPLYTSYGLGLTTFSPLASGVLTGKYTKGNIPPDSRFALDNYKDANVLIYASQNLASRKLVDDVLQKVNGLKPIADELGVPLAQLAIAWCAANPNVSSVITGATKESQIQENMKAVDVIPLLTPAVMEKIEAVVQSKQKRPECVKKVYGCVSLNIGR</sequence>
<comment type="caution">
    <text evidence="6">The sequence shown here is derived from an EMBL/GenBank/DDBJ whole genome shotgun (WGS) entry which is preliminary data.</text>
</comment>
<dbReference type="AlphaFoldDB" id="A0A498I5K3"/>
<feature type="transmembrane region" description="Helical" evidence="4">
    <location>
        <begin position="227"/>
        <end position="245"/>
    </location>
</feature>
<feature type="transmembrane region" description="Helical" evidence="4">
    <location>
        <begin position="194"/>
        <end position="215"/>
    </location>
</feature>
<dbReference type="SUPFAM" id="SSF51430">
    <property type="entry name" value="NAD(P)-linked oxidoreductase"/>
    <property type="match status" value="1"/>
</dbReference>
<keyword evidence="7" id="KW-1185">Reference proteome</keyword>
<dbReference type="InterPro" id="IPR036812">
    <property type="entry name" value="NAD(P)_OxRdtase_dom_sf"/>
</dbReference>
<organism evidence="6 7">
    <name type="scientific">Malus domestica</name>
    <name type="common">Apple</name>
    <name type="synonym">Pyrus malus</name>
    <dbReference type="NCBI Taxonomy" id="3750"/>
    <lineage>
        <taxon>Eukaryota</taxon>
        <taxon>Viridiplantae</taxon>
        <taxon>Streptophyta</taxon>
        <taxon>Embryophyta</taxon>
        <taxon>Tracheophyta</taxon>
        <taxon>Spermatophyta</taxon>
        <taxon>Magnoliopsida</taxon>
        <taxon>eudicotyledons</taxon>
        <taxon>Gunneridae</taxon>
        <taxon>Pentapetalae</taxon>
        <taxon>rosids</taxon>
        <taxon>fabids</taxon>
        <taxon>Rosales</taxon>
        <taxon>Rosaceae</taxon>
        <taxon>Amygdaloideae</taxon>
        <taxon>Maleae</taxon>
        <taxon>Malus</taxon>
    </lineage>
</organism>
<evidence type="ECO:0000313" key="7">
    <source>
        <dbReference type="Proteomes" id="UP000290289"/>
    </source>
</evidence>
<dbReference type="PANTHER" id="PTHR43150">
    <property type="entry name" value="HYPERKINETIC, ISOFORM M"/>
    <property type="match status" value="1"/>
</dbReference>
<evidence type="ECO:0000313" key="6">
    <source>
        <dbReference type="EMBL" id="RXH78490.1"/>
    </source>
</evidence>
<evidence type="ECO:0000256" key="4">
    <source>
        <dbReference type="SAM" id="Phobius"/>
    </source>
</evidence>
<keyword evidence="2" id="KW-0521">NADP</keyword>
<dbReference type="GO" id="GO:0016491">
    <property type="term" value="F:oxidoreductase activity"/>
    <property type="evidence" value="ECO:0007669"/>
    <property type="project" value="UniProtKB-KW"/>
</dbReference>
<dbReference type="Pfam" id="PF00248">
    <property type="entry name" value="Aldo_ket_red"/>
    <property type="match status" value="1"/>
</dbReference>
<comment type="similarity">
    <text evidence="1">Belongs to the shaker potassium channel beta subunit family.</text>
</comment>
<dbReference type="Proteomes" id="UP000290289">
    <property type="component" value="Chromosome 13"/>
</dbReference>
<keyword evidence="4" id="KW-0472">Membrane</keyword>
<dbReference type="EMBL" id="RDQH01000339">
    <property type="protein sequence ID" value="RXH78490.1"/>
    <property type="molecule type" value="Genomic_DNA"/>
</dbReference>
<dbReference type="InterPro" id="IPR005399">
    <property type="entry name" value="K_chnl_volt-dep_bsu_KCNAB-rel"/>
</dbReference>
<protein>
    <recommendedName>
        <fullName evidence="5">NADP-dependent oxidoreductase domain-containing protein</fullName>
    </recommendedName>
</protein>
<evidence type="ECO:0000256" key="3">
    <source>
        <dbReference type="ARBA" id="ARBA00023002"/>
    </source>
</evidence>
<feature type="domain" description="NADP-dependent oxidoreductase" evidence="5">
    <location>
        <begin position="21"/>
        <end position="356"/>
    </location>
</feature>
<evidence type="ECO:0000256" key="1">
    <source>
        <dbReference type="ARBA" id="ARBA00006515"/>
    </source>
</evidence>
<dbReference type="CDD" id="cd19143">
    <property type="entry name" value="AKR_AKR6C1_2"/>
    <property type="match status" value="1"/>
</dbReference>
<accession>A0A498I5K3</accession>
<proteinExistence type="inferred from homology"/>